<dbReference type="AlphaFoldDB" id="A0AAN1XV77"/>
<sequence>MNRRLVALAAIGALCCSVRVADAQSAMPAMPTGAMPVKASPTPAPSPNAAEAAFLKKVMTDLPKRYGTTAAATAAGYVRYSNEDRTGAISWVNTKYWDTTDPSHPAQLWYDAQGRLIGADFSVPQAESSTGKPTRFGIDASRWDTIGAHVHYVEKGPGGTLLYGKAVGAKKYGAANNGSTSPTAEGLVATGAVKDASQVAFVFLYPAIYDVSVWVIPNPLGQFADKNPNVKPSASAGKGEDSM</sequence>
<evidence type="ECO:0000313" key="2">
    <source>
        <dbReference type="EMBL" id="BDE05590.1"/>
    </source>
</evidence>
<dbReference type="KEGG" id="vab:WPS_08660"/>
<keyword evidence="3" id="KW-1185">Reference proteome</keyword>
<dbReference type="EMBL" id="AP025523">
    <property type="protein sequence ID" value="BDE05590.1"/>
    <property type="molecule type" value="Genomic_DNA"/>
</dbReference>
<dbReference type="RefSeq" id="WP_317996619.1">
    <property type="nucleotide sequence ID" value="NZ_AP025523.1"/>
</dbReference>
<protein>
    <submittedName>
        <fullName evidence="2">Uncharacterized protein</fullName>
    </submittedName>
</protein>
<gene>
    <name evidence="2" type="ORF">WPS_08660</name>
</gene>
<reference evidence="2 3" key="1">
    <citation type="journal article" date="2022" name="ISME Commun">
        <title>Vulcanimicrobium alpinus gen. nov. sp. nov., the first cultivated representative of the candidate phylum 'Eremiobacterota', is a metabolically versatile aerobic anoxygenic phototroph.</title>
        <authorList>
            <person name="Yabe S."/>
            <person name="Muto K."/>
            <person name="Abe K."/>
            <person name="Yokota A."/>
            <person name="Staudigel H."/>
            <person name="Tebo B.M."/>
        </authorList>
    </citation>
    <scope>NUCLEOTIDE SEQUENCE [LARGE SCALE GENOMIC DNA]</scope>
    <source>
        <strain evidence="2 3">WC8-2</strain>
    </source>
</reference>
<accession>A0AAN1XV77</accession>
<proteinExistence type="predicted"/>
<keyword evidence="1" id="KW-0732">Signal</keyword>
<name>A0AAN1XV77_UNVUL</name>
<feature type="signal peptide" evidence="1">
    <location>
        <begin position="1"/>
        <end position="23"/>
    </location>
</feature>
<feature type="chain" id="PRO_5042960203" evidence="1">
    <location>
        <begin position="24"/>
        <end position="243"/>
    </location>
</feature>
<dbReference type="Proteomes" id="UP001317532">
    <property type="component" value="Chromosome"/>
</dbReference>
<evidence type="ECO:0000256" key="1">
    <source>
        <dbReference type="SAM" id="SignalP"/>
    </source>
</evidence>
<organism evidence="2 3">
    <name type="scientific">Vulcanimicrobium alpinum</name>
    <dbReference type="NCBI Taxonomy" id="3016050"/>
    <lineage>
        <taxon>Bacteria</taxon>
        <taxon>Bacillati</taxon>
        <taxon>Vulcanimicrobiota</taxon>
        <taxon>Vulcanimicrobiia</taxon>
        <taxon>Vulcanimicrobiales</taxon>
        <taxon>Vulcanimicrobiaceae</taxon>
        <taxon>Vulcanimicrobium</taxon>
    </lineage>
</organism>
<evidence type="ECO:0000313" key="3">
    <source>
        <dbReference type="Proteomes" id="UP001317532"/>
    </source>
</evidence>